<dbReference type="RefSeq" id="WP_188662143.1">
    <property type="nucleotide sequence ID" value="NZ_BMHV01000005.1"/>
</dbReference>
<accession>A0A917F7F4</accession>
<evidence type="ECO:0000256" key="3">
    <source>
        <dbReference type="ARBA" id="ARBA00022692"/>
    </source>
</evidence>
<proteinExistence type="inferred from homology"/>
<feature type="transmembrane region" description="Helical" evidence="6">
    <location>
        <begin position="62"/>
        <end position="79"/>
    </location>
</feature>
<comment type="similarity">
    <text evidence="2">Belongs to the UPF0014 family.</text>
</comment>
<comment type="caution">
    <text evidence="7">The sequence shown here is derived from an EMBL/GenBank/DDBJ whole genome shotgun (WGS) entry which is preliminary data.</text>
</comment>
<comment type="subcellular location">
    <subcellularLocation>
        <location evidence="1">Membrane</location>
        <topology evidence="1">Multi-pass membrane protein</topology>
    </subcellularLocation>
</comment>
<dbReference type="AlphaFoldDB" id="A0A917F7F4"/>
<evidence type="ECO:0000256" key="4">
    <source>
        <dbReference type="ARBA" id="ARBA00022989"/>
    </source>
</evidence>
<reference evidence="7" key="2">
    <citation type="submission" date="2020-09" db="EMBL/GenBank/DDBJ databases">
        <authorList>
            <person name="Sun Q."/>
            <person name="Zhou Y."/>
        </authorList>
    </citation>
    <scope>NUCLEOTIDE SEQUENCE</scope>
    <source>
        <strain evidence="7">CGMCC 1.15254</strain>
    </source>
</reference>
<feature type="transmembrane region" description="Helical" evidence="6">
    <location>
        <begin position="189"/>
        <end position="211"/>
    </location>
</feature>
<evidence type="ECO:0000256" key="2">
    <source>
        <dbReference type="ARBA" id="ARBA00005268"/>
    </source>
</evidence>
<dbReference type="Proteomes" id="UP000632498">
    <property type="component" value="Unassembled WGS sequence"/>
</dbReference>
<gene>
    <name evidence="7" type="ORF">GCM10011332_09140</name>
</gene>
<dbReference type="PANTHER" id="PTHR30028">
    <property type="entry name" value="UPF0014 INNER MEMBRANE PROTEIN YBBM-RELATED"/>
    <property type="match status" value="1"/>
</dbReference>
<dbReference type="PANTHER" id="PTHR30028:SF0">
    <property type="entry name" value="PROTEIN ALUMINUM SENSITIVE 3"/>
    <property type="match status" value="1"/>
</dbReference>
<organism evidence="7 8">
    <name type="scientific">Terasakiella brassicae</name>
    <dbReference type="NCBI Taxonomy" id="1634917"/>
    <lineage>
        <taxon>Bacteria</taxon>
        <taxon>Pseudomonadati</taxon>
        <taxon>Pseudomonadota</taxon>
        <taxon>Alphaproteobacteria</taxon>
        <taxon>Rhodospirillales</taxon>
        <taxon>Terasakiellaceae</taxon>
        <taxon>Terasakiella</taxon>
    </lineage>
</organism>
<dbReference type="Pfam" id="PF03649">
    <property type="entry name" value="UPF0014"/>
    <property type="match status" value="1"/>
</dbReference>
<feature type="transmembrane region" description="Helical" evidence="6">
    <location>
        <begin position="126"/>
        <end position="149"/>
    </location>
</feature>
<evidence type="ECO:0000256" key="6">
    <source>
        <dbReference type="SAM" id="Phobius"/>
    </source>
</evidence>
<reference evidence="7" key="1">
    <citation type="journal article" date="2014" name="Int. J. Syst. Evol. Microbiol.">
        <title>Complete genome sequence of Corynebacterium casei LMG S-19264T (=DSM 44701T), isolated from a smear-ripened cheese.</title>
        <authorList>
            <consortium name="US DOE Joint Genome Institute (JGI-PGF)"/>
            <person name="Walter F."/>
            <person name="Albersmeier A."/>
            <person name="Kalinowski J."/>
            <person name="Ruckert C."/>
        </authorList>
    </citation>
    <scope>NUCLEOTIDE SEQUENCE</scope>
    <source>
        <strain evidence="7">CGMCC 1.15254</strain>
    </source>
</reference>
<dbReference type="EMBL" id="BMHV01000005">
    <property type="protein sequence ID" value="GGF57809.1"/>
    <property type="molecule type" value="Genomic_DNA"/>
</dbReference>
<keyword evidence="8" id="KW-1185">Reference proteome</keyword>
<keyword evidence="4 6" id="KW-1133">Transmembrane helix</keyword>
<evidence type="ECO:0000313" key="8">
    <source>
        <dbReference type="Proteomes" id="UP000632498"/>
    </source>
</evidence>
<keyword evidence="5 6" id="KW-0472">Membrane</keyword>
<keyword evidence="3 6" id="KW-0812">Transmembrane</keyword>
<dbReference type="InterPro" id="IPR005226">
    <property type="entry name" value="UPF0014_fam"/>
</dbReference>
<dbReference type="GO" id="GO:0005886">
    <property type="term" value="C:plasma membrane"/>
    <property type="evidence" value="ECO:0007669"/>
    <property type="project" value="TreeGrafter"/>
</dbReference>
<feature type="transmembrane region" description="Helical" evidence="6">
    <location>
        <begin position="6"/>
        <end position="26"/>
    </location>
</feature>
<evidence type="ECO:0000256" key="5">
    <source>
        <dbReference type="ARBA" id="ARBA00023136"/>
    </source>
</evidence>
<feature type="transmembrane region" description="Helical" evidence="6">
    <location>
        <begin position="223"/>
        <end position="246"/>
    </location>
</feature>
<sequence>MITIGYTELAIGSLLLFMHAAVSLWYRTGVAVSLLVAALRMVVQLALMAYVLRYLFVTQAGLWTLIAALVMIGFAGYEVTARQKRRLRGVWTYGVGTGSLFIAAAIVTLFALLVQIKAEPWYQARYVIPLLGMVLGNTMTGMAVGLSHVMDVLYRERDMVEARLALGHTKWQATQTVVRSALQTGMIGIVNSMSASGLVFIPGMMTGQLMAGVDPVEAAKYQALVMFLIAGGTAIGTTSAIFLSVWRLSDGRHRLRLDRLHLIK</sequence>
<name>A0A917F7F4_9PROT</name>
<feature type="transmembrane region" description="Helical" evidence="6">
    <location>
        <begin position="33"/>
        <end position="56"/>
    </location>
</feature>
<evidence type="ECO:0000313" key="7">
    <source>
        <dbReference type="EMBL" id="GGF57809.1"/>
    </source>
</evidence>
<evidence type="ECO:0000256" key="1">
    <source>
        <dbReference type="ARBA" id="ARBA00004141"/>
    </source>
</evidence>
<protein>
    <submittedName>
        <fullName evidence="7">Iron export ABC transporter permease subunit FetB</fullName>
    </submittedName>
</protein>
<feature type="transmembrane region" description="Helical" evidence="6">
    <location>
        <begin position="91"/>
        <end position="114"/>
    </location>
</feature>